<gene>
    <name evidence="10" type="ORF">RRG08_046080</name>
</gene>
<proteinExistence type="predicted"/>
<feature type="compositionally biased region" description="Polar residues" evidence="7">
    <location>
        <begin position="1208"/>
        <end position="1227"/>
    </location>
</feature>
<comment type="caution">
    <text evidence="10">The sequence shown here is derived from an EMBL/GenBank/DDBJ whole genome shotgun (WGS) entry which is preliminary data.</text>
</comment>
<evidence type="ECO:0000256" key="5">
    <source>
        <dbReference type="ARBA" id="ARBA00023170"/>
    </source>
</evidence>
<dbReference type="PANTHER" id="PTHR24060">
    <property type="entry name" value="METABOTROPIC GLUTAMATE RECEPTOR"/>
    <property type="match status" value="1"/>
</dbReference>
<feature type="domain" description="Receptor ligand binding region" evidence="9">
    <location>
        <begin position="90"/>
        <end position="482"/>
    </location>
</feature>
<dbReference type="InterPro" id="IPR050726">
    <property type="entry name" value="mGluR"/>
</dbReference>
<evidence type="ECO:0000259" key="9">
    <source>
        <dbReference type="Pfam" id="PF01094"/>
    </source>
</evidence>
<keyword evidence="6" id="KW-0325">Glycoprotein</keyword>
<feature type="compositionally biased region" description="Polar residues" evidence="7">
    <location>
        <begin position="1515"/>
        <end position="1546"/>
    </location>
</feature>
<feature type="compositionally biased region" description="Pro residues" evidence="7">
    <location>
        <begin position="1485"/>
        <end position="1499"/>
    </location>
</feature>
<dbReference type="EMBL" id="JAWDGP010006910">
    <property type="protein sequence ID" value="KAK3733156.1"/>
    <property type="molecule type" value="Genomic_DNA"/>
</dbReference>
<dbReference type="SUPFAM" id="SSF53822">
    <property type="entry name" value="Periplasmic binding protein-like I"/>
    <property type="match status" value="2"/>
</dbReference>
<dbReference type="InterPro" id="IPR028082">
    <property type="entry name" value="Peripla_BP_I"/>
</dbReference>
<evidence type="ECO:0000256" key="4">
    <source>
        <dbReference type="ARBA" id="ARBA00023136"/>
    </source>
</evidence>
<evidence type="ECO:0000313" key="11">
    <source>
        <dbReference type="Proteomes" id="UP001283361"/>
    </source>
</evidence>
<organism evidence="10 11">
    <name type="scientific">Elysia crispata</name>
    <name type="common">lettuce slug</name>
    <dbReference type="NCBI Taxonomy" id="231223"/>
    <lineage>
        <taxon>Eukaryota</taxon>
        <taxon>Metazoa</taxon>
        <taxon>Spiralia</taxon>
        <taxon>Lophotrochozoa</taxon>
        <taxon>Mollusca</taxon>
        <taxon>Gastropoda</taxon>
        <taxon>Heterobranchia</taxon>
        <taxon>Euthyneura</taxon>
        <taxon>Panpulmonata</taxon>
        <taxon>Sacoglossa</taxon>
        <taxon>Placobranchoidea</taxon>
        <taxon>Plakobranchidae</taxon>
        <taxon>Elysia</taxon>
    </lineage>
</organism>
<dbReference type="PRINTS" id="PR00248">
    <property type="entry name" value="GPCRMGR"/>
</dbReference>
<keyword evidence="3 8" id="KW-1133">Transmembrane helix</keyword>
<feature type="region of interest" description="Disordered" evidence="7">
    <location>
        <begin position="1208"/>
        <end position="1267"/>
    </location>
</feature>
<accession>A0AAE0Y6F0</accession>
<keyword evidence="2 8" id="KW-0812">Transmembrane</keyword>
<feature type="region of interest" description="Disordered" evidence="7">
    <location>
        <begin position="1479"/>
        <end position="1619"/>
    </location>
</feature>
<evidence type="ECO:0000256" key="6">
    <source>
        <dbReference type="ARBA" id="ARBA00023180"/>
    </source>
</evidence>
<feature type="compositionally biased region" description="Polar residues" evidence="7">
    <location>
        <begin position="1292"/>
        <end position="1318"/>
    </location>
</feature>
<dbReference type="InterPro" id="IPR000337">
    <property type="entry name" value="GPCR_3"/>
</dbReference>
<keyword evidence="5" id="KW-0675">Receptor</keyword>
<dbReference type="GO" id="GO:0016020">
    <property type="term" value="C:membrane"/>
    <property type="evidence" value="ECO:0007669"/>
    <property type="project" value="UniProtKB-SubCell"/>
</dbReference>
<evidence type="ECO:0000256" key="3">
    <source>
        <dbReference type="ARBA" id="ARBA00022989"/>
    </source>
</evidence>
<reference evidence="10" key="1">
    <citation type="journal article" date="2023" name="G3 (Bethesda)">
        <title>A reference genome for the long-term kleptoplast-retaining sea slug Elysia crispata morphotype clarki.</title>
        <authorList>
            <person name="Eastman K.E."/>
            <person name="Pendleton A.L."/>
            <person name="Shaikh M.A."/>
            <person name="Suttiyut T."/>
            <person name="Ogas R."/>
            <person name="Tomko P."/>
            <person name="Gavelis G."/>
            <person name="Widhalm J.R."/>
            <person name="Wisecaver J.H."/>
        </authorList>
    </citation>
    <scope>NUCLEOTIDE SEQUENCE</scope>
    <source>
        <strain evidence="10">ECLA1</strain>
    </source>
</reference>
<sequence>MVTYSNELQFARILVGFVLLVPAAAFLDKCYVKPEVVVPDADVQFGLLLSLRTKISPAQEKQRTSCGAISRSALEQFMAAEWLVHRINAYNNGTGYIPGVKIGFQSLDDCGSPFFASRNALTFLDQWPASQCPVAQGTSQPQVAEKYPLPIGFVGPSNSDIAMEVAHATCKVPLPVISMAATAPQLSNKESYPTFLRTVPSDEKQMNAIVDMLHGLKWTYIAVIHINDTYGRSASDSLARQAVARGICIQQTLVLTSDALSSNKFSFELSGMLQKSLGNSLAVVFIGNSTVTDDLLYKIEKLHPLRAVKFGLRVILTSPESSPLESKIFDTLDNYGEGTLALRKITVNMSVDLESDMRRLIRDGKEIHNLVEKYAAKSSKTDLFQTTSQNPLIPQTLHAVMALAEAVRAVHSDSCGGIPGPCQAMVEAVESSQLLAATYNAKLDYSKMDPDIVPSSFINDNLVIQFDEQGDISLPAYTIHQYRKSNKKYMQVGVYQNGRTMLQLNQMRWLTPEGDPATQMPTSVCNDNCDKVCLPVQGKGALPLAVMPGTDGYIIGLFSIHNKDDEEPFNCDDFRLVSNDAIVAEGFLFAVQRLRNMTGLKFGAIGIDDCYSPLRASSILYDLFSNLPSANLNAFPELGNFKLDQVVGVVACRSSGCTIPVASLFMQLHINVVSYAASSPDLDDKANFPYFLRTVPSDVFQAEVMLSIIRKMGWEFAGLLYVNNNYGKKAMETFKKLALESRTAGGQDSSSDTDAESDDTEAWPGLCLANEIAIEETQSVRDIGDFFDVWKRLQEQGVKIVVFFGINSRYRAFLKYLEEKDNHGKFIFLASEEWATNEEILKTSPRSARGSITLKVEEVDLEDVDSFRRHLSSKRPSHNDINIWFSEFWQHSFQCNLPGGFINIFDKTCDSNLQLSAAEVTLRTSEQRCRHAMNAVYALGKGLKLAADQLCEGKFPCRYLRLKTSELTSMIRKQSRRSGSLTFPVFGDDGNGALGFEVYNIQKRENGAYGYEKVGTFNSRSTHRFDKDKIKFYTDTGQVLDSMNVRCTEALCGHCPAPPRLPPPEMDVQSHCPNEYQEPDIVIISLIGVLILAILVAIAAVVLCVYKNRTALKKTILSRDEQIYDEPERHVYQQYMDTHGFRFANLNIEPLLGRSNNLQGQGHSVGGNRYEQSLIGGRATHGANGGFHNEAFIHDGIDSVSQIFSPETPQHRQLASHSQNAHVQPSMGTDMVRSRSRSFQAGTGPSPSLSQRPIPVSSMGPADTMSNIMHDNMAYHDALSDVLPHSRKMVSVSGTPTHTTNSNRNGPNGAANNTADALTPSSCSNNSYLSNTSGATINSSQAAASPFYHLQQQQPQDQEAGIVYYMQNQNGQLTATHIPSGILHDATLPTQNPCFVQLHPSGNVPNALPHAPPVMHQISQQSDNSSVNPDYGPYSQAVAVQKALQQFQQHQNQLQQSMGLHHLGQQHGLQTDSLEPEQLMQQPENPTPHPPTSQPPRPSIPTGSNIELQEMPGQSFFTGQPKHQQSPLAHQHHSQQAYQPQTQHENNYPPPPHTASSYLFRALSPPQQQQQHQNHQRHQQNFAAEPLAVRTTEDSTRRATDREDIPLTHTPDSEIPADLSTDSEGYIDTAIGSSLSASPGVGLEAPVKLDFQPELSHDPRPPNDLYLESIDLSSTLPEVNAISPASTRRGNNIRPEALALSVLDTKVSKV</sequence>
<comment type="subcellular location">
    <subcellularLocation>
        <location evidence="1">Membrane</location>
        <topology evidence="1">Multi-pass membrane protein</topology>
    </subcellularLocation>
</comment>
<feature type="region of interest" description="Disordered" evidence="7">
    <location>
        <begin position="1290"/>
        <end position="1318"/>
    </location>
</feature>
<evidence type="ECO:0000256" key="7">
    <source>
        <dbReference type="SAM" id="MobiDB-lite"/>
    </source>
</evidence>
<dbReference type="Pfam" id="PF01094">
    <property type="entry name" value="ANF_receptor"/>
    <property type="match status" value="2"/>
</dbReference>
<feature type="transmembrane region" description="Helical" evidence="8">
    <location>
        <begin position="1081"/>
        <end position="1106"/>
    </location>
</feature>
<dbReference type="InterPro" id="IPR001828">
    <property type="entry name" value="ANF_lig-bd_rcpt"/>
</dbReference>
<evidence type="ECO:0000256" key="8">
    <source>
        <dbReference type="SAM" id="Phobius"/>
    </source>
</evidence>
<name>A0AAE0Y6F0_9GAST</name>
<dbReference type="Gene3D" id="3.40.50.2300">
    <property type="match status" value="4"/>
</dbReference>
<evidence type="ECO:0000313" key="10">
    <source>
        <dbReference type="EMBL" id="KAK3733156.1"/>
    </source>
</evidence>
<protein>
    <recommendedName>
        <fullName evidence="9">Receptor ligand binding region domain-containing protein</fullName>
    </recommendedName>
</protein>
<feature type="compositionally biased region" description="Basic and acidic residues" evidence="7">
    <location>
        <begin position="1591"/>
        <end position="1606"/>
    </location>
</feature>
<dbReference type="GO" id="GO:0004930">
    <property type="term" value="F:G protein-coupled receptor activity"/>
    <property type="evidence" value="ECO:0007669"/>
    <property type="project" value="InterPro"/>
</dbReference>
<feature type="domain" description="Receptor ligand binding region" evidence="9">
    <location>
        <begin position="584"/>
        <end position="948"/>
    </location>
</feature>
<evidence type="ECO:0000256" key="2">
    <source>
        <dbReference type="ARBA" id="ARBA00022692"/>
    </source>
</evidence>
<dbReference type="Proteomes" id="UP001283361">
    <property type="component" value="Unassembled WGS sequence"/>
</dbReference>
<keyword evidence="11" id="KW-1185">Reference proteome</keyword>
<feature type="compositionally biased region" description="Polar residues" evidence="7">
    <location>
        <begin position="1237"/>
        <end position="1251"/>
    </location>
</feature>
<keyword evidence="4 8" id="KW-0472">Membrane</keyword>
<evidence type="ECO:0000256" key="1">
    <source>
        <dbReference type="ARBA" id="ARBA00004141"/>
    </source>
</evidence>